<proteinExistence type="predicted"/>
<dbReference type="Proteomes" id="UP001164539">
    <property type="component" value="Chromosome 8"/>
</dbReference>
<keyword evidence="2" id="KW-1185">Reference proteome</keyword>
<comment type="caution">
    <text evidence="1">The sequence shown here is derived from an EMBL/GenBank/DDBJ whole genome shotgun (WGS) entry which is preliminary data.</text>
</comment>
<evidence type="ECO:0000313" key="2">
    <source>
        <dbReference type="Proteomes" id="UP001164539"/>
    </source>
</evidence>
<accession>A0ACC1XSM2</accession>
<organism evidence="1 2">
    <name type="scientific">Melia azedarach</name>
    <name type="common">Chinaberry tree</name>
    <dbReference type="NCBI Taxonomy" id="155640"/>
    <lineage>
        <taxon>Eukaryota</taxon>
        <taxon>Viridiplantae</taxon>
        <taxon>Streptophyta</taxon>
        <taxon>Embryophyta</taxon>
        <taxon>Tracheophyta</taxon>
        <taxon>Spermatophyta</taxon>
        <taxon>Magnoliopsida</taxon>
        <taxon>eudicotyledons</taxon>
        <taxon>Gunneridae</taxon>
        <taxon>Pentapetalae</taxon>
        <taxon>rosids</taxon>
        <taxon>malvids</taxon>
        <taxon>Sapindales</taxon>
        <taxon>Meliaceae</taxon>
        <taxon>Melia</taxon>
    </lineage>
</organism>
<sequence length="320" mass="36118">MDSESTNTKILIFGGTGYIGKYMVKASVSFGYKTFVYTRPISEETTPSKLELINEFRAIGVTIIQGELEEHEKIVSVLGGVDVVISALAYPQVLDQLKIIDAIKVAGNIKRFLPSDFGCDEDRVSPLAPFEAFLEKKRRIRRETEAAGIPYTFVSANCFGAYFVNFLLRPHQQGDDIFVYGTGEAKAVLNYEEDIAKWTIKVANDPRTCNRVVTYRPQSNIISQLELISLWEQKTGKSFKRFHIPEEELVKQSETLPHPENIRIAILHSLFAKGETMNFELGEEDIEASKLYTDFEFTTIDQLLEIFLLNPPKPAAAAFE</sequence>
<dbReference type="EMBL" id="CM051401">
    <property type="protein sequence ID" value="KAJ4713734.1"/>
    <property type="molecule type" value="Genomic_DNA"/>
</dbReference>
<reference evidence="1 2" key="1">
    <citation type="journal article" date="2023" name="Science">
        <title>Complex scaffold remodeling in plant triterpene biosynthesis.</title>
        <authorList>
            <person name="De La Pena R."/>
            <person name="Hodgson H."/>
            <person name="Liu J.C."/>
            <person name="Stephenson M.J."/>
            <person name="Martin A.C."/>
            <person name="Owen C."/>
            <person name="Harkess A."/>
            <person name="Leebens-Mack J."/>
            <person name="Jimenez L.E."/>
            <person name="Osbourn A."/>
            <person name="Sattely E.S."/>
        </authorList>
    </citation>
    <scope>NUCLEOTIDE SEQUENCE [LARGE SCALE GENOMIC DNA]</scope>
    <source>
        <strain evidence="2">cv. JPN11</strain>
        <tissue evidence="1">Leaf</tissue>
    </source>
</reference>
<gene>
    <name evidence="1" type="ORF">OWV82_015788</name>
</gene>
<evidence type="ECO:0000313" key="1">
    <source>
        <dbReference type="EMBL" id="KAJ4713734.1"/>
    </source>
</evidence>
<protein>
    <submittedName>
        <fullName evidence="1">Isoflavone reductase-like protein</fullName>
    </submittedName>
</protein>
<name>A0ACC1XSM2_MELAZ</name>